<organism evidence="3 4">
    <name type="scientific">Mytilus galloprovincialis</name>
    <name type="common">Mediterranean mussel</name>
    <dbReference type="NCBI Taxonomy" id="29158"/>
    <lineage>
        <taxon>Eukaryota</taxon>
        <taxon>Metazoa</taxon>
        <taxon>Spiralia</taxon>
        <taxon>Lophotrochozoa</taxon>
        <taxon>Mollusca</taxon>
        <taxon>Bivalvia</taxon>
        <taxon>Autobranchia</taxon>
        <taxon>Pteriomorphia</taxon>
        <taxon>Mytilida</taxon>
        <taxon>Mytiloidea</taxon>
        <taxon>Mytilidae</taxon>
        <taxon>Mytilinae</taxon>
        <taxon>Mytilus</taxon>
    </lineage>
</organism>
<sequence length="127" mass="14585">MPSFPFVFPWSNTSKKRKVTQYHFTAWPDHGTPDPLYLVLFHRHVISEIKSGHSGPLLVHCSAGIGRTGTYIALDALLEEGRTTGFLDIFKYLKKMRYSRMNMIQTANQYVCLHYTLLEAFTISKNS</sequence>
<proteinExistence type="predicted"/>
<dbReference type="CDD" id="cd00047">
    <property type="entry name" value="PTPc"/>
    <property type="match status" value="1"/>
</dbReference>
<evidence type="ECO:0000259" key="1">
    <source>
        <dbReference type="PROSITE" id="PS50055"/>
    </source>
</evidence>
<dbReference type="Gene3D" id="3.90.190.10">
    <property type="entry name" value="Protein tyrosine phosphatase superfamily"/>
    <property type="match status" value="1"/>
</dbReference>
<dbReference type="PROSITE" id="PS50055">
    <property type="entry name" value="TYR_PHOSPHATASE_PTP"/>
    <property type="match status" value="1"/>
</dbReference>
<dbReference type="Proteomes" id="UP000596742">
    <property type="component" value="Unassembled WGS sequence"/>
</dbReference>
<dbReference type="OrthoDB" id="10253954at2759"/>
<dbReference type="PANTHER" id="PTHR19134">
    <property type="entry name" value="RECEPTOR-TYPE TYROSINE-PROTEIN PHOSPHATASE"/>
    <property type="match status" value="1"/>
</dbReference>
<protein>
    <submittedName>
        <fullName evidence="3">Uncharacterized protein</fullName>
    </submittedName>
</protein>
<dbReference type="InterPro" id="IPR016130">
    <property type="entry name" value="Tyr_Pase_AS"/>
</dbReference>
<dbReference type="InterPro" id="IPR000387">
    <property type="entry name" value="Tyr_Pase_dom"/>
</dbReference>
<dbReference type="SMART" id="SM00194">
    <property type="entry name" value="PTPc"/>
    <property type="match status" value="1"/>
</dbReference>
<dbReference type="PROSITE" id="PS00383">
    <property type="entry name" value="TYR_PHOSPHATASE_1"/>
    <property type="match status" value="1"/>
</dbReference>
<dbReference type="PRINTS" id="PR00700">
    <property type="entry name" value="PRTYPHPHTASE"/>
</dbReference>
<keyword evidence="4" id="KW-1185">Reference proteome</keyword>
<dbReference type="InterPro" id="IPR050348">
    <property type="entry name" value="Protein-Tyr_Phosphatase"/>
</dbReference>
<gene>
    <name evidence="3" type="ORF">MGAL_10B087075</name>
</gene>
<dbReference type="InterPro" id="IPR000242">
    <property type="entry name" value="PTP_cat"/>
</dbReference>
<dbReference type="Pfam" id="PF00102">
    <property type="entry name" value="Y_phosphatase"/>
    <property type="match status" value="1"/>
</dbReference>
<dbReference type="SUPFAM" id="SSF52799">
    <property type="entry name" value="(Phosphotyrosine protein) phosphatases II"/>
    <property type="match status" value="1"/>
</dbReference>
<evidence type="ECO:0000259" key="2">
    <source>
        <dbReference type="PROSITE" id="PS50056"/>
    </source>
</evidence>
<name>A0A8B6EIF7_MYTGA</name>
<dbReference type="PROSITE" id="PS50056">
    <property type="entry name" value="TYR_PHOSPHATASE_2"/>
    <property type="match status" value="1"/>
</dbReference>
<reference evidence="3" key="1">
    <citation type="submission" date="2018-11" db="EMBL/GenBank/DDBJ databases">
        <authorList>
            <person name="Alioto T."/>
            <person name="Alioto T."/>
        </authorList>
    </citation>
    <scope>NUCLEOTIDE SEQUENCE</scope>
</reference>
<comment type="caution">
    <text evidence="3">The sequence shown here is derived from an EMBL/GenBank/DDBJ whole genome shotgun (WGS) entry which is preliminary data.</text>
</comment>
<evidence type="ECO:0000313" key="3">
    <source>
        <dbReference type="EMBL" id="VDI35272.1"/>
    </source>
</evidence>
<dbReference type="AlphaFoldDB" id="A0A8B6EIF7"/>
<dbReference type="InterPro" id="IPR029021">
    <property type="entry name" value="Prot-tyrosine_phosphatase-like"/>
</dbReference>
<feature type="domain" description="Tyrosine specific protein phosphatases" evidence="2">
    <location>
        <begin position="43"/>
        <end position="111"/>
    </location>
</feature>
<dbReference type="PANTHER" id="PTHR19134:SF449">
    <property type="entry name" value="TYROSINE-PROTEIN PHOSPHATASE 1"/>
    <property type="match status" value="1"/>
</dbReference>
<dbReference type="InterPro" id="IPR003595">
    <property type="entry name" value="Tyr_Pase_cat"/>
</dbReference>
<accession>A0A8B6EIF7</accession>
<dbReference type="GO" id="GO:0004725">
    <property type="term" value="F:protein tyrosine phosphatase activity"/>
    <property type="evidence" value="ECO:0007669"/>
    <property type="project" value="InterPro"/>
</dbReference>
<evidence type="ECO:0000313" key="4">
    <source>
        <dbReference type="Proteomes" id="UP000596742"/>
    </source>
</evidence>
<feature type="domain" description="Tyrosine-protein phosphatase" evidence="1">
    <location>
        <begin position="11"/>
        <end position="120"/>
    </location>
</feature>
<dbReference type="SMART" id="SM00404">
    <property type="entry name" value="PTPc_motif"/>
    <property type="match status" value="1"/>
</dbReference>
<dbReference type="EMBL" id="UYJE01005226">
    <property type="protein sequence ID" value="VDI35272.1"/>
    <property type="molecule type" value="Genomic_DNA"/>
</dbReference>